<sequence>MENYPAYRKYKQTRCAWLKEIPEHWDFKRLKNVATHNDETLDERADPDLEIKYVDISSVSLVNGIEKIEAMPFEKSPSRARRKVKDGDIIVSTVRTYLKAIAPVCEPPENMVVSTGFAVVRPKENLFSGFAGYLLQSNGFVGDVVANSVGVSYPAINASDLARIPVIEPPLEEQKAIARFLDFKTAQIDALIAKKKALLDKLAEKRTALISHAVTKGLDSSVPMKDSKAAWLGHIPRHWEAKRLKFVISEPLKYGANEAAELTDPELPRYIRITDVNDDGSLREDTFRSLPQEIADDYLLSDGDILLARSGATVGKSFIYKPSWGMAAYAGYLIRARMSDAMNPDFAYLFLQSSCYWQWLSSVFIQATIQNVSAEKYANLVIPVPPINEQLSIVSRLLVQLKSIDVQRERVGLVIDRLIEYRSALITNAVTGKIDVRGFQVPSASAAKAQIQEEFA</sequence>
<dbReference type="CDD" id="cd17521">
    <property type="entry name" value="RMtype1_S_Sau13435ORF2165P_TRD2-CR2_like"/>
    <property type="match status" value="1"/>
</dbReference>
<evidence type="ECO:0000259" key="4">
    <source>
        <dbReference type="Pfam" id="PF01420"/>
    </source>
</evidence>
<dbReference type="PANTHER" id="PTHR43140">
    <property type="entry name" value="TYPE-1 RESTRICTION ENZYME ECOKI SPECIFICITY PROTEIN"/>
    <property type="match status" value="1"/>
</dbReference>
<dbReference type="EMBL" id="FOGD01000002">
    <property type="protein sequence ID" value="SEQ70430.1"/>
    <property type="molecule type" value="Genomic_DNA"/>
</dbReference>
<evidence type="ECO:0000256" key="3">
    <source>
        <dbReference type="ARBA" id="ARBA00023125"/>
    </source>
</evidence>
<reference evidence="5 6" key="1">
    <citation type="submission" date="2016-10" db="EMBL/GenBank/DDBJ databases">
        <authorList>
            <person name="de Groot N.N."/>
        </authorList>
    </citation>
    <scope>NUCLEOTIDE SEQUENCE [LARGE SCALE GENOMIC DNA]</scope>
    <source>
        <strain evidence="5 6">ATCC 35958</strain>
    </source>
</reference>
<keyword evidence="3" id="KW-0238">DNA-binding</keyword>
<dbReference type="Proteomes" id="UP000199766">
    <property type="component" value="Unassembled WGS sequence"/>
</dbReference>
<name>A0A1H9I768_9BURK</name>
<proteinExistence type="inferred from homology"/>
<dbReference type="AlphaFoldDB" id="A0A1H9I768"/>
<dbReference type="InterPro" id="IPR000055">
    <property type="entry name" value="Restrct_endonuc_typeI_TRD"/>
</dbReference>
<gene>
    <name evidence="5" type="ORF">SAMN02982919_01039</name>
</gene>
<dbReference type="GO" id="GO:0009307">
    <property type="term" value="P:DNA restriction-modification system"/>
    <property type="evidence" value="ECO:0007669"/>
    <property type="project" value="UniProtKB-KW"/>
</dbReference>
<dbReference type="Gene3D" id="3.90.220.20">
    <property type="entry name" value="DNA methylase specificity domains"/>
    <property type="match status" value="2"/>
</dbReference>
<dbReference type="OrthoDB" id="5298944at2"/>
<dbReference type="Pfam" id="PF01420">
    <property type="entry name" value="Methylase_S"/>
    <property type="match status" value="2"/>
</dbReference>
<evidence type="ECO:0000256" key="2">
    <source>
        <dbReference type="ARBA" id="ARBA00022747"/>
    </source>
</evidence>
<protein>
    <submittedName>
        <fullName evidence="5">Type I restriction enzyme, S subunit</fullName>
    </submittedName>
</protein>
<dbReference type="PANTHER" id="PTHR43140:SF1">
    <property type="entry name" value="TYPE I RESTRICTION ENZYME ECOKI SPECIFICITY SUBUNIT"/>
    <property type="match status" value="1"/>
</dbReference>
<dbReference type="SUPFAM" id="SSF116734">
    <property type="entry name" value="DNA methylase specificity domain"/>
    <property type="match status" value="2"/>
</dbReference>
<dbReference type="RefSeq" id="WP_091453886.1">
    <property type="nucleotide sequence ID" value="NZ_FOGD01000002.1"/>
</dbReference>
<evidence type="ECO:0000313" key="5">
    <source>
        <dbReference type="EMBL" id="SEQ70430.1"/>
    </source>
</evidence>
<organism evidence="5 6">
    <name type="scientific">Giesbergeria anulus</name>
    <dbReference type="NCBI Taxonomy" id="180197"/>
    <lineage>
        <taxon>Bacteria</taxon>
        <taxon>Pseudomonadati</taxon>
        <taxon>Pseudomonadota</taxon>
        <taxon>Betaproteobacteria</taxon>
        <taxon>Burkholderiales</taxon>
        <taxon>Comamonadaceae</taxon>
        <taxon>Giesbergeria</taxon>
    </lineage>
</organism>
<dbReference type="InterPro" id="IPR051212">
    <property type="entry name" value="Type-I_RE_S_subunit"/>
</dbReference>
<dbReference type="GO" id="GO:0003677">
    <property type="term" value="F:DNA binding"/>
    <property type="evidence" value="ECO:0007669"/>
    <property type="project" value="UniProtKB-KW"/>
</dbReference>
<keyword evidence="2" id="KW-0680">Restriction system</keyword>
<evidence type="ECO:0000313" key="6">
    <source>
        <dbReference type="Proteomes" id="UP000199766"/>
    </source>
</evidence>
<dbReference type="STRING" id="180197.SAMN02982919_01039"/>
<accession>A0A1H9I768</accession>
<keyword evidence="6" id="KW-1185">Reference proteome</keyword>
<evidence type="ECO:0000256" key="1">
    <source>
        <dbReference type="ARBA" id="ARBA00010923"/>
    </source>
</evidence>
<comment type="similarity">
    <text evidence="1">Belongs to the type-I restriction system S methylase family.</text>
</comment>
<dbReference type="InterPro" id="IPR044946">
    <property type="entry name" value="Restrct_endonuc_typeI_TRD_sf"/>
</dbReference>
<feature type="domain" description="Type I restriction modification DNA specificity" evidence="4">
    <location>
        <begin position="22"/>
        <end position="197"/>
    </location>
</feature>
<feature type="domain" description="Type I restriction modification DNA specificity" evidence="4">
    <location>
        <begin position="261"/>
        <end position="397"/>
    </location>
</feature>